<dbReference type="EMBL" id="JAUJYN010000003">
    <property type="protein sequence ID" value="KAK1274822.1"/>
    <property type="molecule type" value="Genomic_DNA"/>
</dbReference>
<dbReference type="SMART" id="SM00358">
    <property type="entry name" value="DSRM"/>
    <property type="match status" value="2"/>
</dbReference>
<dbReference type="Pfam" id="PF00035">
    <property type="entry name" value="dsrm"/>
    <property type="match status" value="2"/>
</dbReference>
<keyword evidence="1" id="KW-0677">Repeat</keyword>
<dbReference type="PANTHER" id="PTHR11207">
    <property type="entry name" value="RIBONUCLEASE III"/>
    <property type="match status" value="1"/>
</dbReference>
<proteinExistence type="predicted"/>
<feature type="domain" description="DRBM" evidence="5">
    <location>
        <begin position="20"/>
        <end position="89"/>
    </location>
</feature>
<accession>A0AAV9BFD7</accession>
<keyword evidence="2 3" id="KW-0694">RNA-binding</keyword>
<dbReference type="GO" id="GO:0005634">
    <property type="term" value="C:nucleus"/>
    <property type="evidence" value="ECO:0007669"/>
    <property type="project" value="TreeGrafter"/>
</dbReference>
<evidence type="ECO:0000313" key="6">
    <source>
        <dbReference type="EMBL" id="KAK1274822.1"/>
    </source>
</evidence>
<evidence type="ECO:0000256" key="1">
    <source>
        <dbReference type="ARBA" id="ARBA00022737"/>
    </source>
</evidence>
<feature type="domain" description="DRBM" evidence="5">
    <location>
        <begin position="106"/>
        <end position="172"/>
    </location>
</feature>
<dbReference type="InterPro" id="IPR044450">
    <property type="entry name" value="AtDRB-like_DSRM_1"/>
</dbReference>
<dbReference type="GO" id="GO:0006396">
    <property type="term" value="P:RNA processing"/>
    <property type="evidence" value="ECO:0007669"/>
    <property type="project" value="TreeGrafter"/>
</dbReference>
<dbReference type="Proteomes" id="UP001179952">
    <property type="component" value="Unassembled WGS sequence"/>
</dbReference>
<feature type="compositionally biased region" description="Basic residues" evidence="4">
    <location>
        <begin position="207"/>
        <end position="224"/>
    </location>
</feature>
<evidence type="ECO:0000259" key="5">
    <source>
        <dbReference type="PROSITE" id="PS50137"/>
    </source>
</evidence>
<gene>
    <name evidence="6" type="ORF">QJS04_geneDACA005715</name>
</gene>
<organism evidence="6 7">
    <name type="scientific">Acorus gramineus</name>
    <name type="common">Dwarf sweet flag</name>
    <dbReference type="NCBI Taxonomy" id="55184"/>
    <lineage>
        <taxon>Eukaryota</taxon>
        <taxon>Viridiplantae</taxon>
        <taxon>Streptophyta</taxon>
        <taxon>Embryophyta</taxon>
        <taxon>Tracheophyta</taxon>
        <taxon>Spermatophyta</taxon>
        <taxon>Magnoliopsida</taxon>
        <taxon>Liliopsida</taxon>
        <taxon>Acoraceae</taxon>
        <taxon>Acorus</taxon>
    </lineage>
</organism>
<feature type="region of interest" description="Disordered" evidence="4">
    <location>
        <begin position="278"/>
        <end position="335"/>
    </location>
</feature>
<dbReference type="PROSITE" id="PS50137">
    <property type="entry name" value="DS_RBD"/>
    <property type="match status" value="2"/>
</dbReference>
<keyword evidence="7" id="KW-1185">Reference proteome</keyword>
<name>A0AAV9BFD7_ACOGR</name>
<dbReference type="GO" id="GO:0010468">
    <property type="term" value="P:regulation of gene expression"/>
    <property type="evidence" value="ECO:0007669"/>
    <property type="project" value="TreeGrafter"/>
</dbReference>
<dbReference type="AlphaFoldDB" id="A0AAV9BFD7"/>
<evidence type="ECO:0000256" key="2">
    <source>
        <dbReference type="ARBA" id="ARBA00022884"/>
    </source>
</evidence>
<feature type="region of interest" description="Disordered" evidence="4">
    <location>
        <begin position="196"/>
        <end position="244"/>
    </location>
</feature>
<reference evidence="6" key="1">
    <citation type="journal article" date="2023" name="Nat. Commun.">
        <title>Diploid and tetraploid genomes of Acorus and the evolution of monocots.</title>
        <authorList>
            <person name="Ma L."/>
            <person name="Liu K.W."/>
            <person name="Li Z."/>
            <person name="Hsiao Y.Y."/>
            <person name="Qi Y."/>
            <person name="Fu T."/>
            <person name="Tang G.D."/>
            <person name="Zhang D."/>
            <person name="Sun W.H."/>
            <person name="Liu D.K."/>
            <person name="Li Y."/>
            <person name="Chen G.Z."/>
            <person name="Liu X.D."/>
            <person name="Liao X.Y."/>
            <person name="Jiang Y.T."/>
            <person name="Yu X."/>
            <person name="Hao Y."/>
            <person name="Huang J."/>
            <person name="Zhao X.W."/>
            <person name="Ke S."/>
            <person name="Chen Y.Y."/>
            <person name="Wu W.L."/>
            <person name="Hsu J.L."/>
            <person name="Lin Y.F."/>
            <person name="Huang M.D."/>
            <person name="Li C.Y."/>
            <person name="Huang L."/>
            <person name="Wang Z.W."/>
            <person name="Zhao X."/>
            <person name="Zhong W.Y."/>
            <person name="Peng D.H."/>
            <person name="Ahmad S."/>
            <person name="Lan S."/>
            <person name="Zhang J.S."/>
            <person name="Tsai W.C."/>
            <person name="Van de Peer Y."/>
            <person name="Liu Z.J."/>
        </authorList>
    </citation>
    <scope>NUCLEOTIDE SEQUENCE</scope>
    <source>
        <strain evidence="6">SCP</strain>
    </source>
</reference>
<comment type="caution">
    <text evidence="6">The sequence shown here is derived from an EMBL/GenBank/DDBJ whole genome shotgun (WGS) entry which is preliminary data.</text>
</comment>
<feature type="compositionally biased region" description="Basic and acidic residues" evidence="4">
    <location>
        <begin position="196"/>
        <end position="205"/>
    </location>
</feature>
<dbReference type="PANTHER" id="PTHR11207:SF1">
    <property type="entry name" value="DOUBLE-STRANDED RNA-BINDING PROTEIN 1"/>
    <property type="match status" value="1"/>
</dbReference>
<reference evidence="6" key="2">
    <citation type="submission" date="2023-06" db="EMBL/GenBank/DDBJ databases">
        <authorList>
            <person name="Ma L."/>
            <person name="Liu K.-W."/>
            <person name="Li Z."/>
            <person name="Hsiao Y.-Y."/>
            <person name="Qi Y."/>
            <person name="Fu T."/>
            <person name="Tang G."/>
            <person name="Zhang D."/>
            <person name="Sun W.-H."/>
            <person name="Liu D.-K."/>
            <person name="Li Y."/>
            <person name="Chen G.-Z."/>
            <person name="Liu X.-D."/>
            <person name="Liao X.-Y."/>
            <person name="Jiang Y.-T."/>
            <person name="Yu X."/>
            <person name="Hao Y."/>
            <person name="Huang J."/>
            <person name="Zhao X.-W."/>
            <person name="Ke S."/>
            <person name="Chen Y.-Y."/>
            <person name="Wu W.-L."/>
            <person name="Hsu J.-L."/>
            <person name="Lin Y.-F."/>
            <person name="Huang M.-D."/>
            <person name="Li C.-Y."/>
            <person name="Huang L."/>
            <person name="Wang Z.-W."/>
            <person name="Zhao X."/>
            <person name="Zhong W.-Y."/>
            <person name="Peng D.-H."/>
            <person name="Ahmad S."/>
            <person name="Lan S."/>
            <person name="Zhang J.-S."/>
            <person name="Tsai W.-C."/>
            <person name="Van De Peer Y."/>
            <person name="Liu Z.-J."/>
        </authorList>
    </citation>
    <scope>NUCLEOTIDE SEQUENCE</scope>
    <source>
        <strain evidence="6">SCP</strain>
        <tissue evidence="6">Leaves</tissue>
    </source>
</reference>
<sequence>MVEVLEDLQGLNPSVASCYMFKSRLQEYAQKASIPTPVYDTIREGPSHEPTFRSSVTVNNIRYDSLPGFFNRKAAEQSAAEVALLEVLKSSNTGECLTPPVHETGLCKNLLQEYAQKMNYAIPSYSSIKTNGKMSYTCTVDVGGIQYIGTAARTKKEAEIKAARTALLAIQSNPGSPGSKPNGGYQYTVVPIKKKGAEDRSEPVNHLKPKKAKFKKWSKKKSLRKKDDQSKLNNGEGIDSTEDMSGAHFEDAGMLEPRNDSEDRIQAGEIMHLNELGNAGDAESSGVQVGSHSAHMEESKVNGISEAQFKNLGQESNGGSLGQLIVPPVVSQSEP</sequence>
<protein>
    <submittedName>
        <fullName evidence="6">Double-stranded RNA-binding protein 7</fullName>
    </submittedName>
</protein>
<evidence type="ECO:0000313" key="7">
    <source>
        <dbReference type="Proteomes" id="UP001179952"/>
    </source>
</evidence>
<dbReference type="GO" id="GO:0003725">
    <property type="term" value="F:double-stranded RNA binding"/>
    <property type="evidence" value="ECO:0007669"/>
    <property type="project" value="InterPro"/>
</dbReference>
<dbReference type="InterPro" id="IPR014720">
    <property type="entry name" value="dsRBD_dom"/>
</dbReference>
<evidence type="ECO:0000256" key="3">
    <source>
        <dbReference type="PROSITE-ProRule" id="PRU00266"/>
    </source>
</evidence>
<evidence type="ECO:0000256" key="4">
    <source>
        <dbReference type="SAM" id="MobiDB-lite"/>
    </source>
</evidence>
<dbReference type="Gene3D" id="3.30.160.20">
    <property type="match status" value="2"/>
</dbReference>
<dbReference type="GO" id="GO:0004525">
    <property type="term" value="F:ribonuclease III activity"/>
    <property type="evidence" value="ECO:0007669"/>
    <property type="project" value="TreeGrafter"/>
</dbReference>
<dbReference type="SUPFAM" id="SSF54768">
    <property type="entry name" value="dsRNA-binding domain-like"/>
    <property type="match status" value="2"/>
</dbReference>
<dbReference type="CDD" id="cd19907">
    <property type="entry name" value="DSRM_AtDRB-like_rpt1"/>
    <property type="match status" value="1"/>
</dbReference>